<evidence type="ECO:0000256" key="1">
    <source>
        <dbReference type="ARBA" id="ARBA00022630"/>
    </source>
</evidence>
<keyword evidence="2" id="KW-0274">FAD</keyword>
<dbReference type="SUPFAM" id="SSF51905">
    <property type="entry name" value="FAD/NAD(P)-binding domain"/>
    <property type="match status" value="1"/>
</dbReference>
<evidence type="ECO:0000256" key="3">
    <source>
        <dbReference type="ARBA" id="ARBA00023002"/>
    </source>
</evidence>
<name>A0A7Y6TZ18_9BURK</name>
<dbReference type="Gene3D" id="3.50.50.60">
    <property type="entry name" value="FAD/NAD(P)-binding domain"/>
    <property type="match status" value="2"/>
</dbReference>
<dbReference type="PANTHER" id="PTHR42877">
    <property type="entry name" value="L-ORNITHINE N(5)-MONOOXYGENASE-RELATED"/>
    <property type="match status" value="1"/>
</dbReference>
<gene>
    <name evidence="4" type="ORF">HQN59_24060</name>
</gene>
<reference evidence="4 5" key="1">
    <citation type="submission" date="2020-06" db="EMBL/GenBank/DDBJ databases">
        <title>Schlegella sp. ID0723 isolated from air conditioner.</title>
        <authorList>
            <person name="Kim D.Y."/>
            <person name="Kim D.-U."/>
        </authorList>
    </citation>
    <scope>NUCLEOTIDE SEQUENCE [LARGE SCALE GENOMIC DNA]</scope>
    <source>
        <strain evidence="4 5">ID0723</strain>
    </source>
</reference>
<dbReference type="AlphaFoldDB" id="A0A7Y6TZ18"/>
<dbReference type="InterPro" id="IPR020946">
    <property type="entry name" value="Flavin_mOase-like"/>
</dbReference>
<keyword evidence="3" id="KW-0560">Oxidoreductase</keyword>
<keyword evidence="1" id="KW-0285">Flavoprotein</keyword>
<proteinExistence type="predicted"/>
<dbReference type="GO" id="GO:0050660">
    <property type="term" value="F:flavin adenine dinucleotide binding"/>
    <property type="evidence" value="ECO:0007669"/>
    <property type="project" value="InterPro"/>
</dbReference>
<dbReference type="EMBL" id="JABWMJ010000017">
    <property type="protein sequence ID" value="NUZ08824.1"/>
    <property type="molecule type" value="Genomic_DNA"/>
</dbReference>
<protein>
    <submittedName>
        <fullName evidence="4">NAD(P)-binding domain-containing protein</fullName>
    </submittedName>
</protein>
<dbReference type="Pfam" id="PF00743">
    <property type="entry name" value="FMO-like"/>
    <property type="match status" value="1"/>
</dbReference>
<evidence type="ECO:0000256" key="2">
    <source>
        <dbReference type="ARBA" id="ARBA00022827"/>
    </source>
</evidence>
<sequence>MHAGPIEGSGVTVNESSVDRHQLESAVQAADLRVLLMVMVHLSGDLGWLDPPHCPRRDVNLVADPAAGLPPEVQGRIRHAAVEMLATGARAVIHDPGDALMQRMMSVCLGESVPLEYARLTREEMALVPRRLRWPESVPRPSGSDEHVLIVGAGVSGIALGASLIELGVPFTIVEKAGDIGGAWFVNRYPGCGVDTPNHAYSFSFGPRFLWPRYFSRREEVLAYLRQVIDAAGLRKHIRFSTQLMGATWNEEARQWVAQLRGADGDSIVRSRFLVSAIGQLSDPQLPRIDGAGSFEGVSFHSANWPEGLKVGGRRVAVIGTGATVMQLVPEIADSVRSLTIYQRSPQWARPIPGYREPIGQQAQWLLAHVPYYAEWFRFTMFWRYGDGLLKTLKKDPDWPHPQRAVNAVNDRHRRELTDFIRAELEGRPDLLSKCIPDYPPYGKRILLDNDWYRTLKKPRVELVVDPIRRIVGAGIETADGRLREADVIVYATGFKLTEMAARLGLVGRRGRSLSEVWADGDLRAYLGLTVPGFPNFFCMVGPGTSSGHGGSITFIAEAQTRYITSCLVRMAEQGVSAIDLRPEVLDDYQRRFDAEHETLIWSHPGMSTYYRNRHGRVFTVLPWRLADYWRFAHDANLGDYRCSGQAADSA</sequence>
<comment type="caution">
    <text evidence="4">The sequence shown here is derived from an EMBL/GenBank/DDBJ whole genome shotgun (WGS) entry which is preliminary data.</text>
</comment>
<dbReference type="GO" id="GO:0050661">
    <property type="term" value="F:NADP binding"/>
    <property type="evidence" value="ECO:0007669"/>
    <property type="project" value="InterPro"/>
</dbReference>
<evidence type="ECO:0000313" key="5">
    <source>
        <dbReference type="Proteomes" id="UP000529637"/>
    </source>
</evidence>
<dbReference type="Proteomes" id="UP000529637">
    <property type="component" value="Unassembled WGS sequence"/>
</dbReference>
<dbReference type="GO" id="GO:0004499">
    <property type="term" value="F:N,N-dimethylaniline monooxygenase activity"/>
    <property type="evidence" value="ECO:0007669"/>
    <property type="project" value="InterPro"/>
</dbReference>
<dbReference type="PANTHER" id="PTHR42877:SF4">
    <property type="entry name" value="FAD_NAD(P)-BINDING DOMAIN-CONTAINING PROTEIN-RELATED"/>
    <property type="match status" value="1"/>
</dbReference>
<dbReference type="InterPro" id="IPR051209">
    <property type="entry name" value="FAD-bind_Monooxygenase_sf"/>
</dbReference>
<keyword evidence="5" id="KW-1185">Reference proteome</keyword>
<evidence type="ECO:0000313" key="4">
    <source>
        <dbReference type="EMBL" id="NUZ08824.1"/>
    </source>
</evidence>
<organism evidence="4 5">
    <name type="scientific">Piscinibacter koreensis</name>
    <dbReference type="NCBI Taxonomy" id="2742824"/>
    <lineage>
        <taxon>Bacteria</taxon>
        <taxon>Pseudomonadati</taxon>
        <taxon>Pseudomonadota</taxon>
        <taxon>Betaproteobacteria</taxon>
        <taxon>Burkholderiales</taxon>
        <taxon>Sphaerotilaceae</taxon>
        <taxon>Piscinibacter</taxon>
    </lineage>
</organism>
<dbReference type="InterPro" id="IPR036188">
    <property type="entry name" value="FAD/NAD-bd_sf"/>
</dbReference>
<accession>A0A7Y6TZ18</accession>